<keyword evidence="3" id="KW-1185">Reference proteome</keyword>
<feature type="compositionally biased region" description="Gly residues" evidence="1">
    <location>
        <begin position="10"/>
        <end position="19"/>
    </location>
</feature>
<gene>
    <name evidence="2" type="ORF">BGZ70_003000</name>
</gene>
<sequence length="52" mass="5573">SRPQQPPRGNNGGGGYGPGRPGPGPGYGPQQGYRSPQQRDPGYNDGPYQRQY</sequence>
<accession>A0A9P6LW79</accession>
<feature type="non-terminal residue" evidence="2">
    <location>
        <position position="1"/>
    </location>
</feature>
<evidence type="ECO:0000313" key="3">
    <source>
        <dbReference type="Proteomes" id="UP000738359"/>
    </source>
</evidence>
<protein>
    <submittedName>
        <fullName evidence="2">Uncharacterized protein</fullName>
    </submittedName>
</protein>
<dbReference type="EMBL" id="JAAAHY010001775">
    <property type="protein sequence ID" value="KAF9946841.1"/>
    <property type="molecule type" value="Genomic_DNA"/>
</dbReference>
<dbReference type="AlphaFoldDB" id="A0A9P6LW79"/>
<feature type="compositionally biased region" description="Low complexity" evidence="1">
    <location>
        <begin position="30"/>
        <end position="39"/>
    </location>
</feature>
<name>A0A9P6LW79_MORAP</name>
<feature type="region of interest" description="Disordered" evidence="1">
    <location>
        <begin position="1"/>
        <end position="52"/>
    </location>
</feature>
<evidence type="ECO:0000256" key="1">
    <source>
        <dbReference type="SAM" id="MobiDB-lite"/>
    </source>
</evidence>
<dbReference type="Proteomes" id="UP000738359">
    <property type="component" value="Unassembled WGS sequence"/>
</dbReference>
<organism evidence="2 3">
    <name type="scientific">Mortierella alpina</name>
    <name type="common">Oleaginous fungus</name>
    <name type="synonym">Mortierella renispora</name>
    <dbReference type="NCBI Taxonomy" id="64518"/>
    <lineage>
        <taxon>Eukaryota</taxon>
        <taxon>Fungi</taxon>
        <taxon>Fungi incertae sedis</taxon>
        <taxon>Mucoromycota</taxon>
        <taxon>Mortierellomycotina</taxon>
        <taxon>Mortierellomycetes</taxon>
        <taxon>Mortierellales</taxon>
        <taxon>Mortierellaceae</taxon>
        <taxon>Mortierella</taxon>
    </lineage>
</organism>
<comment type="caution">
    <text evidence="2">The sequence shown here is derived from an EMBL/GenBank/DDBJ whole genome shotgun (WGS) entry which is preliminary data.</text>
</comment>
<evidence type="ECO:0000313" key="2">
    <source>
        <dbReference type="EMBL" id="KAF9946841.1"/>
    </source>
</evidence>
<reference evidence="2" key="1">
    <citation type="journal article" date="2020" name="Fungal Divers.">
        <title>Resolving the Mortierellaceae phylogeny through synthesis of multi-gene phylogenetics and phylogenomics.</title>
        <authorList>
            <person name="Vandepol N."/>
            <person name="Liber J."/>
            <person name="Desiro A."/>
            <person name="Na H."/>
            <person name="Kennedy M."/>
            <person name="Barry K."/>
            <person name="Grigoriev I.V."/>
            <person name="Miller A.N."/>
            <person name="O'Donnell K."/>
            <person name="Stajich J.E."/>
            <person name="Bonito G."/>
        </authorList>
    </citation>
    <scope>NUCLEOTIDE SEQUENCE</scope>
    <source>
        <strain evidence="2">CK1249</strain>
    </source>
</reference>
<proteinExistence type="predicted"/>